<sequence length="410" mass="44461">MLATAGAFTFSLPRATSRVLCPLRPARAFREPPGRARTFAFGVVLPLAAQLTQRQRQRRAHSTAMASGTAGTSTVPSLDPARVALLKGHGVTLQAIEPMGAKVAGLDLKGPEPPAAVLEALQAEMANRGFLVVSGQGVLSGDEQVKASELWGGRQIHSTHGMHPKAPNKHIFRLSNDPQVGINGVGPQWHNDGSFEVGVFSHVGYHIVRVPENTGNTLFCHQGAAYDALPRETQEFWSRLVSVNATSGVLHPMAHDHPINGRRSVYLHLGMTGGVLEKVGEDEFRLLEEEELTKLFHSYNDLLNNGLPENGGNYAVSYQYQEGDCIFIDNLALAHKASPQAHNPDIKEQGLRILHRTTVKAMKPFMPGFNLPATATRELLTAAQDTSNGKGVFVAGGLGFRWDESIRMQN</sequence>
<protein>
    <recommendedName>
        <fullName evidence="7">TauD/TfdA-like domain-containing protein</fullName>
    </recommendedName>
</protein>
<name>A0A813IK09_POLGL</name>
<evidence type="ECO:0000313" key="8">
    <source>
        <dbReference type="EMBL" id="CAE8651266.1"/>
    </source>
</evidence>
<dbReference type="InterPro" id="IPR003819">
    <property type="entry name" value="TauD/TfdA-like"/>
</dbReference>
<keyword evidence="3" id="KW-0223">Dioxygenase</keyword>
<keyword evidence="5" id="KW-0408">Iron</keyword>
<evidence type="ECO:0000256" key="6">
    <source>
        <dbReference type="SAM" id="MobiDB-lite"/>
    </source>
</evidence>
<keyword evidence="4" id="KW-0560">Oxidoreductase</keyword>
<comment type="similarity">
    <text evidence="1">Belongs to the TfdA dioxygenase family.</text>
</comment>
<evidence type="ECO:0000256" key="3">
    <source>
        <dbReference type="ARBA" id="ARBA00022964"/>
    </source>
</evidence>
<dbReference type="InterPro" id="IPR042098">
    <property type="entry name" value="TauD-like_sf"/>
</dbReference>
<dbReference type="AlphaFoldDB" id="A0A813IK09"/>
<keyword evidence="2" id="KW-0479">Metal-binding</keyword>
<feature type="domain" description="TauD/TfdA-like" evidence="7">
    <location>
        <begin position="98"/>
        <end position="357"/>
    </location>
</feature>
<evidence type="ECO:0000259" key="7">
    <source>
        <dbReference type="Pfam" id="PF02668"/>
    </source>
</evidence>
<feature type="region of interest" description="Disordered" evidence="6">
    <location>
        <begin position="55"/>
        <end position="75"/>
    </location>
</feature>
<dbReference type="PANTHER" id="PTHR43779:SF3">
    <property type="entry name" value="(3R)-3-[(CARBOXYMETHYL)AMINO]FATTY ACID OXYGENASE_DECARBOXYLASE"/>
    <property type="match status" value="1"/>
</dbReference>
<reference evidence="8" key="1">
    <citation type="submission" date="2021-02" db="EMBL/GenBank/DDBJ databases">
        <authorList>
            <person name="Dougan E. K."/>
            <person name="Rhodes N."/>
            <person name="Thang M."/>
            <person name="Chan C."/>
        </authorList>
    </citation>
    <scope>NUCLEOTIDE SEQUENCE</scope>
</reference>
<evidence type="ECO:0000256" key="4">
    <source>
        <dbReference type="ARBA" id="ARBA00023002"/>
    </source>
</evidence>
<feature type="compositionally biased region" description="Low complexity" evidence="6">
    <location>
        <begin position="62"/>
        <end position="74"/>
    </location>
</feature>
<dbReference type="Proteomes" id="UP000626109">
    <property type="component" value="Unassembled WGS sequence"/>
</dbReference>
<dbReference type="Gene3D" id="3.60.130.10">
    <property type="entry name" value="Clavaminate synthase-like"/>
    <property type="match status" value="1"/>
</dbReference>
<evidence type="ECO:0000256" key="2">
    <source>
        <dbReference type="ARBA" id="ARBA00022723"/>
    </source>
</evidence>
<dbReference type="GO" id="GO:0046872">
    <property type="term" value="F:metal ion binding"/>
    <property type="evidence" value="ECO:0007669"/>
    <property type="project" value="UniProtKB-KW"/>
</dbReference>
<dbReference type="PANTHER" id="PTHR43779">
    <property type="entry name" value="DIOXYGENASE RV0097-RELATED"/>
    <property type="match status" value="1"/>
</dbReference>
<proteinExistence type="inferred from homology"/>
<dbReference type="Pfam" id="PF02668">
    <property type="entry name" value="TauD"/>
    <property type="match status" value="1"/>
</dbReference>
<comment type="caution">
    <text evidence="8">The sequence shown here is derived from an EMBL/GenBank/DDBJ whole genome shotgun (WGS) entry which is preliminary data.</text>
</comment>
<gene>
    <name evidence="8" type="ORF">PGLA2088_LOCUS8992</name>
</gene>
<dbReference type="GO" id="GO:0051213">
    <property type="term" value="F:dioxygenase activity"/>
    <property type="evidence" value="ECO:0007669"/>
    <property type="project" value="UniProtKB-KW"/>
</dbReference>
<accession>A0A813IK09</accession>
<evidence type="ECO:0000256" key="1">
    <source>
        <dbReference type="ARBA" id="ARBA00005896"/>
    </source>
</evidence>
<evidence type="ECO:0000256" key="5">
    <source>
        <dbReference type="ARBA" id="ARBA00023004"/>
    </source>
</evidence>
<organism evidence="8 9">
    <name type="scientific">Polarella glacialis</name>
    <name type="common">Dinoflagellate</name>
    <dbReference type="NCBI Taxonomy" id="89957"/>
    <lineage>
        <taxon>Eukaryota</taxon>
        <taxon>Sar</taxon>
        <taxon>Alveolata</taxon>
        <taxon>Dinophyceae</taxon>
        <taxon>Suessiales</taxon>
        <taxon>Suessiaceae</taxon>
        <taxon>Polarella</taxon>
    </lineage>
</organism>
<dbReference type="InterPro" id="IPR051178">
    <property type="entry name" value="TfdA_dioxygenase"/>
</dbReference>
<evidence type="ECO:0000313" key="9">
    <source>
        <dbReference type="Proteomes" id="UP000626109"/>
    </source>
</evidence>
<dbReference type="EMBL" id="CAJNNW010009817">
    <property type="protein sequence ID" value="CAE8651266.1"/>
    <property type="molecule type" value="Genomic_DNA"/>
</dbReference>
<dbReference type="SUPFAM" id="SSF51197">
    <property type="entry name" value="Clavaminate synthase-like"/>
    <property type="match status" value="1"/>
</dbReference>